<name>A0A5J6L707_9MICO</name>
<dbReference type="PANTHER" id="PTHR42923">
    <property type="entry name" value="PROTOPORPHYRINOGEN OXIDASE"/>
    <property type="match status" value="1"/>
</dbReference>
<evidence type="ECO:0000256" key="2">
    <source>
        <dbReference type="ARBA" id="ARBA00001974"/>
    </source>
</evidence>
<dbReference type="UniPathway" id="UPA00252"/>
<evidence type="ECO:0000256" key="11">
    <source>
        <dbReference type="ARBA" id="ARBA00023133"/>
    </source>
</evidence>
<dbReference type="AlphaFoldDB" id="A0A5J6L707"/>
<comment type="subcellular location">
    <subcellularLocation>
        <location evidence="12">Cytoplasm</location>
    </subcellularLocation>
</comment>
<reference evidence="15" key="1">
    <citation type="submission" date="2019-09" db="EMBL/GenBank/DDBJ databases">
        <title>Mumia zhuanghuii sp. nov. isolated from the intestinal contents of plateau pika (Ochotona curzoniae) in the Qinghai-Tibet plateau of China.</title>
        <authorList>
            <person name="Tian Z."/>
        </authorList>
    </citation>
    <scope>NUCLEOTIDE SEQUENCE [LARGE SCALE GENOMIC DNA]</scope>
    <source>
        <strain evidence="15">L-031</strain>
    </source>
</reference>
<dbReference type="Gene3D" id="3.50.50.60">
    <property type="entry name" value="FAD/NAD(P)-binding domain"/>
    <property type="match status" value="1"/>
</dbReference>
<comment type="catalytic activity">
    <reaction evidence="1">
        <text>coproporphyrinogen III + 3 O2 = coproporphyrin III + 3 H2O2</text>
        <dbReference type="Rhea" id="RHEA:43436"/>
        <dbReference type="ChEBI" id="CHEBI:15379"/>
        <dbReference type="ChEBI" id="CHEBI:16240"/>
        <dbReference type="ChEBI" id="CHEBI:57309"/>
        <dbReference type="ChEBI" id="CHEBI:131725"/>
        <dbReference type="EC" id="1.3.3.15"/>
    </reaction>
    <physiologicalReaction direction="left-to-right" evidence="1">
        <dbReference type="Rhea" id="RHEA:43437"/>
    </physiologicalReaction>
</comment>
<dbReference type="KEGG" id="mlz:F6J85_16200"/>
<evidence type="ECO:0000256" key="10">
    <source>
        <dbReference type="ARBA" id="ARBA00023002"/>
    </source>
</evidence>
<evidence type="ECO:0000313" key="14">
    <source>
        <dbReference type="EMBL" id="QEW04469.1"/>
    </source>
</evidence>
<protein>
    <recommendedName>
        <fullName evidence="7 12">Coproporphyrinogen III oxidase</fullName>
        <ecNumber evidence="6 12">1.3.3.15</ecNumber>
    </recommendedName>
</protein>
<comment type="function">
    <text evidence="3 12">Involved in coproporphyrin-dependent heme b biosynthesis. Catalyzes the oxidation of coproporphyrinogen III to coproporphyrin III.</text>
</comment>
<proteinExistence type="inferred from homology"/>
<evidence type="ECO:0000256" key="8">
    <source>
        <dbReference type="ARBA" id="ARBA00022630"/>
    </source>
</evidence>
<dbReference type="Gene3D" id="3.90.660.20">
    <property type="entry name" value="Protoporphyrinogen oxidase, mitochondrial, domain 2"/>
    <property type="match status" value="1"/>
</dbReference>
<comment type="similarity">
    <text evidence="5 12">Belongs to the protoporphyrinogen/coproporphyrinogen oxidase family. Coproporphyrinogen III oxidase subfamily.</text>
</comment>
<evidence type="ECO:0000256" key="7">
    <source>
        <dbReference type="ARBA" id="ARBA00019046"/>
    </source>
</evidence>
<feature type="domain" description="Amine oxidase" evidence="13">
    <location>
        <begin position="25"/>
        <end position="464"/>
    </location>
</feature>
<accession>A0A5J6L707</accession>
<dbReference type="RefSeq" id="WP_150926629.1">
    <property type="nucleotide sequence ID" value="NZ_CP044232.1"/>
</dbReference>
<keyword evidence="15" id="KW-1185">Reference proteome</keyword>
<dbReference type="GO" id="GO:0006783">
    <property type="term" value="P:heme biosynthetic process"/>
    <property type="evidence" value="ECO:0007669"/>
    <property type="project" value="UniProtKB-UniRule"/>
</dbReference>
<dbReference type="NCBIfam" id="TIGR00562">
    <property type="entry name" value="proto_IX_ox"/>
    <property type="match status" value="1"/>
</dbReference>
<dbReference type="Gene3D" id="1.10.3110.10">
    <property type="entry name" value="protoporphyrinogen ix oxidase, domain 3"/>
    <property type="match status" value="1"/>
</dbReference>
<dbReference type="GO" id="GO:0005737">
    <property type="term" value="C:cytoplasm"/>
    <property type="evidence" value="ECO:0007669"/>
    <property type="project" value="UniProtKB-SubCell"/>
</dbReference>
<evidence type="ECO:0000259" key="13">
    <source>
        <dbReference type="Pfam" id="PF01593"/>
    </source>
</evidence>
<keyword evidence="9 12" id="KW-0274">FAD</keyword>
<dbReference type="InterPro" id="IPR050464">
    <property type="entry name" value="Zeta_carotene_desat/Oxidored"/>
</dbReference>
<evidence type="ECO:0000256" key="3">
    <source>
        <dbReference type="ARBA" id="ARBA00002185"/>
    </source>
</evidence>
<keyword evidence="11 12" id="KW-0350">Heme biosynthesis</keyword>
<dbReference type="SUPFAM" id="SSF51905">
    <property type="entry name" value="FAD/NAD(P)-binding domain"/>
    <property type="match status" value="1"/>
</dbReference>
<sequence>MSEGPLDHLAAHAREKHVVVVGGGIAGLVAALECAKVGMRVTVLEQGPRVGGVVRSAEIDGLVLDVGAESYATRGGTVRSLVDELGLSEEVTTPRPAGAWVAGLPGGAAAPLPRGGVLGIPDNPWAPEVRRIIGWRGVWRAYLDRLRPPLTIGHQQSLGQLVRSRMGARVLERLVAPVTSGVYSARPDDIDVDLAAPGLNAALTRTGSLSGAVAELRGGRTAAPGSAVEGLRGGMSTLVDALAERVLQLGGDIRTGTRVRGLDATEKGWAVHVAPHEGDAASAEDGAAPPVDADAVIVAVPEGAARELLAPVAPLLDREAAPSPVVEVVTLVVDSAALDAAPRGSGVLTVPGTGAAKALTHSTAKWEWVARAAGQGRHVLRVSFGAQGEEPATAQLDDAAAASLALTEAARMLGVRLDAAHVRGARRERYAQAQPAATIGRAATTAAARGALSAVAGLGATGAWLAGTGLAQVVPDARAEADRIRSALLWRDAGSGA</sequence>
<keyword evidence="12" id="KW-0963">Cytoplasm</keyword>
<dbReference type="Pfam" id="PF01593">
    <property type="entry name" value="Amino_oxidase"/>
    <property type="match status" value="1"/>
</dbReference>
<keyword evidence="8 12" id="KW-0285">Flavoprotein</keyword>
<comment type="pathway">
    <text evidence="4 12">Porphyrin-containing compound metabolism; protoheme biosynthesis.</text>
</comment>
<gene>
    <name evidence="14" type="primary">hemG</name>
    <name evidence="14" type="ORF">F6J85_16200</name>
</gene>
<dbReference type="EC" id="1.3.3.15" evidence="6 12"/>
<comment type="cofactor">
    <cofactor evidence="2 12">
        <name>FAD</name>
        <dbReference type="ChEBI" id="CHEBI:57692"/>
    </cofactor>
</comment>
<dbReference type="EMBL" id="CP044232">
    <property type="protein sequence ID" value="QEW04469.1"/>
    <property type="molecule type" value="Genomic_DNA"/>
</dbReference>
<dbReference type="PANTHER" id="PTHR42923:SF3">
    <property type="entry name" value="PROTOPORPHYRINOGEN OXIDASE"/>
    <property type="match status" value="1"/>
</dbReference>
<evidence type="ECO:0000313" key="15">
    <source>
        <dbReference type="Proteomes" id="UP000325516"/>
    </source>
</evidence>
<evidence type="ECO:0000256" key="5">
    <source>
        <dbReference type="ARBA" id="ARBA00008310"/>
    </source>
</evidence>
<evidence type="ECO:0000256" key="12">
    <source>
        <dbReference type="RuleBase" id="RU364052"/>
    </source>
</evidence>
<keyword evidence="10 12" id="KW-0560">Oxidoreductase</keyword>
<dbReference type="InterPro" id="IPR002937">
    <property type="entry name" value="Amino_oxidase"/>
</dbReference>
<dbReference type="GO" id="GO:0004729">
    <property type="term" value="F:oxygen-dependent protoporphyrinogen oxidase activity"/>
    <property type="evidence" value="ECO:0007669"/>
    <property type="project" value="UniProtKB-UniRule"/>
</dbReference>
<dbReference type="Proteomes" id="UP000325516">
    <property type="component" value="Chromosome"/>
</dbReference>
<organism evidence="14 15">
    <name type="scientific">Microbacterium lushaniae</name>
    <dbReference type="NCBI Taxonomy" id="2614639"/>
    <lineage>
        <taxon>Bacteria</taxon>
        <taxon>Bacillati</taxon>
        <taxon>Actinomycetota</taxon>
        <taxon>Actinomycetes</taxon>
        <taxon>Micrococcales</taxon>
        <taxon>Microbacteriaceae</taxon>
        <taxon>Microbacterium</taxon>
    </lineage>
</organism>
<evidence type="ECO:0000256" key="4">
    <source>
        <dbReference type="ARBA" id="ARBA00004744"/>
    </source>
</evidence>
<evidence type="ECO:0000256" key="1">
    <source>
        <dbReference type="ARBA" id="ARBA00001755"/>
    </source>
</evidence>
<dbReference type="InterPro" id="IPR004572">
    <property type="entry name" value="Protoporphyrinogen_oxidase"/>
</dbReference>
<evidence type="ECO:0000256" key="6">
    <source>
        <dbReference type="ARBA" id="ARBA00012402"/>
    </source>
</evidence>
<dbReference type="PRINTS" id="PR00411">
    <property type="entry name" value="PNDRDTASEI"/>
</dbReference>
<dbReference type="SUPFAM" id="SSF54373">
    <property type="entry name" value="FAD-linked reductases, C-terminal domain"/>
    <property type="match status" value="1"/>
</dbReference>
<dbReference type="InterPro" id="IPR036188">
    <property type="entry name" value="FAD/NAD-bd_sf"/>
</dbReference>
<evidence type="ECO:0000256" key="9">
    <source>
        <dbReference type="ARBA" id="ARBA00022827"/>
    </source>
</evidence>